<dbReference type="Gene3D" id="2.60.40.10">
    <property type="entry name" value="Immunoglobulins"/>
    <property type="match status" value="1"/>
</dbReference>
<dbReference type="AlphaFoldDB" id="A0A2T7P2Q0"/>
<feature type="domain" description="Ig-like" evidence="7">
    <location>
        <begin position="126"/>
        <end position="210"/>
    </location>
</feature>
<dbReference type="GO" id="GO:0005886">
    <property type="term" value="C:plasma membrane"/>
    <property type="evidence" value="ECO:0007669"/>
    <property type="project" value="TreeGrafter"/>
</dbReference>
<evidence type="ECO:0000256" key="1">
    <source>
        <dbReference type="ARBA" id="ARBA00004167"/>
    </source>
</evidence>
<evidence type="ECO:0000259" key="7">
    <source>
        <dbReference type="PROSITE" id="PS50835"/>
    </source>
</evidence>
<evidence type="ECO:0000256" key="5">
    <source>
        <dbReference type="SAM" id="MobiDB-lite"/>
    </source>
</evidence>
<feature type="domain" description="Ig-like" evidence="7">
    <location>
        <begin position="46"/>
        <end position="121"/>
    </location>
</feature>
<dbReference type="InterPro" id="IPR013783">
    <property type="entry name" value="Ig-like_fold"/>
</dbReference>
<proteinExistence type="predicted"/>
<keyword evidence="4 6" id="KW-0472">Membrane</keyword>
<evidence type="ECO:0000313" key="9">
    <source>
        <dbReference type="Proteomes" id="UP000245119"/>
    </source>
</evidence>
<organism evidence="8 9">
    <name type="scientific">Pomacea canaliculata</name>
    <name type="common">Golden apple snail</name>
    <dbReference type="NCBI Taxonomy" id="400727"/>
    <lineage>
        <taxon>Eukaryota</taxon>
        <taxon>Metazoa</taxon>
        <taxon>Spiralia</taxon>
        <taxon>Lophotrochozoa</taxon>
        <taxon>Mollusca</taxon>
        <taxon>Gastropoda</taxon>
        <taxon>Caenogastropoda</taxon>
        <taxon>Architaenioglossa</taxon>
        <taxon>Ampullarioidea</taxon>
        <taxon>Ampullariidae</taxon>
        <taxon>Pomacea</taxon>
    </lineage>
</organism>
<protein>
    <recommendedName>
        <fullName evidence="7">Ig-like domain-containing protein</fullName>
    </recommendedName>
</protein>
<gene>
    <name evidence="8" type="ORF">C0Q70_12873</name>
</gene>
<dbReference type="PANTHER" id="PTHR12035:SF125">
    <property type="entry name" value="SIALIC ACID-BINDING IG-LIKE LECTIN 5"/>
    <property type="match status" value="1"/>
</dbReference>
<keyword evidence="3 6" id="KW-1133">Transmembrane helix</keyword>
<sequence>MSSTILEGPVETGRGGSEQRKNRQKAIILVLFCGHLAPSPDPPGDPTVSCLRYVSEGDSVTCECQARFHDDRPPDFSLTWPGHSDTTSLSLTNVMRRDNGSVFTCLMIWNEHRRTASYTLQVAYGPDDSHTIIRGPKTFITDGTKSLILTCMATEVNPPPTYIWDAALCKEDRKAGTCTLTPDPQFDDNQQITCTAKCVEGASRTGVAVFFLNLTYPPKEPPVITGYKQGDVISHDSQLRCSVAGGKPQVSKVILTCESLVMKYSNIVNGTVSASFIVDKANKVMNNSILCTCRAVWEPEEDLYTLTSQILLQTDGDNVRSREYVGWIGGLIIGAVLGVSISFFISYMIRRVRLKARAQNDFTPDNSATSITSTVPLMG</sequence>
<keyword evidence="2 6" id="KW-0812">Transmembrane</keyword>
<dbReference type="EMBL" id="PZQS01000007">
    <property type="protein sequence ID" value="PVD27702.1"/>
    <property type="molecule type" value="Genomic_DNA"/>
</dbReference>
<dbReference type="InterPro" id="IPR051036">
    <property type="entry name" value="SIGLEC"/>
</dbReference>
<dbReference type="GO" id="GO:0033691">
    <property type="term" value="F:sialic acid binding"/>
    <property type="evidence" value="ECO:0007669"/>
    <property type="project" value="TreeGrafter"/>
</dbReference>
<dbReference type="SUPFAM" id="SSF48726">
    <property type="entry name" value="Immunoglobulin"/>
    <property type="match status" value="1"/>
</dbReference>
<evidence type="ECO:0000256" key="3">
    <source>
        <dbReference type="ARBA" id="ARBA00022989"/>
    </source>
</evidence>
<dbReference type="GO" id="GO:0007155">
    <property type="term" value="P:cell adhesion"/>
    <property type="evidence" value="ECO:0007669"/>
    <property type="project" value="TreeGrafter"/>
</dbReference>
<keyword evidence="9" id="KW-1185">Reference proteome</keyword>
<evidence type="ECO:0000256" key="6">
    <source>
        <dbReference type="SAM" id="Phobius"/>
    </source>
</evidence>
<dbReference type="InterPro" id="IPR007110">
    <property type="entry name" value="Ig-like_dom"/>
</dbReference>
<reference evidence="8 9" key="1">
    <citation type="submission" date="2018-04" db="EMBL/GenBank/DDBJ databases">
        <title>The genome of golden apple snail Pomacea canaliculata provides insight into stress tolerance and invasive adaptation.</title>
        <authorList>
            <person name="Liu C."/>
            <person name="Liu B."/>
            <person name="Ren Y."/>
            <person name="Zhang Y."/>
            <person name="Wang H."/>
            <person name="Li S."/>
            <person name="Jiang F."/>
            <person name="Yin L."/>
            <person name="Zhang G."/>
            <person name="Qian W."/>
            <person name="Fan W."/>
        </authorList>
    </citation>
    <scope>NUCLEOTIDE SEQUENCE [LARGE SCALE GENOMIC DNA]</scope>
    <source>
        <strain evidence="8">SZHN2017</strain>
        <tissue evidence="8">Muscle</tissue>
    </source>
</reference>
<feature type="region of interest" description="Disordered" evidence="5">
    <location>
        <begin position="1"/>
        <end position="21"/>
    </location>
</feature>
<evidence type="ECO:0000256" key="2">
    <source>
        <dbReference type="ARBA" id="ARBA00022692"/>
    </source>
</evidence>
<comment type="subcellular location">
    <subcellularLocation>
        <location evidence="1">Membrane</location>
        <topology evidence="1">Single-pass membrane protein</topology>
    </subcellularLocation>
</comment>
<dbReference type="PROSITE" id="PS50835">
    <property type="entry name" value="IG_LIKE"/>
    <property type="match status" value="2"/>
</dbReference>
<evidence type="ECO:0000313" key="8">
    <source>
        <dbReference type="EMBL" id="PVD27702.1"/>
    </source>
</evidence>
<dbReference type="Proteomes" id="UP000245119">
    <property type="component" value="Linkage Group LG7"/>
</dbReference>
<dbReference type="PANTHER" id="PTHR12035">
    <property type="entry name" value="SIALIC ACID BINDING IMMUNOGLOBULIN-LIKE LECTIN"/>
    <property type="match status" value="1"/>
</dbReference>
<comment type="caution">
    <text evidence="8">The sequence shown here is derived from an EMBL/GenBank/DDBJ whole genome shotgun (WGS) entry which is preliminary data.</text>
</comment>
<evidence type="ECO:0000256" key="4">
    <source>
        <dbReference type="ARBA" id="ARBA00023136"/>
    </source>
</evidence>
<dbReference type="InterPro" id="IPR036179">
    <property type="entry name" value="Ig-like_dom_sf"/>
</dbReference>
<name>A0A2T7P2Q0_POMCA</name>
<accession>A0A2T7P2Q0</accession>
<feature type="transmembrane region" description="Helical" evidence="6">
    <location>
        <begin position="324"/>
        <end position="349"/>
    </location>
</feature>